<reference evidence="2 3" key="1">
    <citation type="submission" date="2021-01" db="EMBL/GenBank/DDBJ databases">
        <title>Genomic Encyclopedia of Type Strains, Phase IV (KMG-IV): sequencing the most valuable type-strain genomes for metagenomic binning, comparative biology and taxonomic classification.</title>
        <authorList>
            <person name="Goeker M."/>
        </authorList>
    </citation>
    <scope>NUCLEOTIDE SEQUENCE [LARGE SCALE GENOMIC DNA]</scope>
    <source>
        <strain evidence="2 3">DSM 104297</strain>
    </source>
</reference>
<comment type="caution">
    <text evidence="2">The sequence shown here is derived from an EMBL/GenBank/DDBJ whole genome shotgun (WGS) entry which is preliminary data.</text>
</comment>
<dbReference type="RefSeq" id="WP_205188362.1">
    <property type="nucleotide sequence ID" value="NZ_JAFBFC010000006.1"/>
</dbReference>
<proteinExistence type="predicted"/>
<name>A0ABS2QZD1_9BACI</name>
<gene>
    <name evidence="2" type="ORF">JOC83_003217</name>
</gene>
<protein>
    <submittedName>
        <fullName evidence="2">Cell division protein FtsB</fullName>
    </submittedName>
</protein>
<dbReference type="Proteomes" id="UP000809829">
    <property type="component" value="Unassembled WGS sequence"/>
</dbReference>
<keyword evidence="1" id="KW-0175">Coiled coil</keyword>
<organism evidence="2 3">
    <name type="scientific">Priestia iocasae</name>
    <dbReference type="NCBI Taxonomy" id="2291674"/>
    <lineage>
        <taxon>Bacteria</taxon>
        <taxon>Bacillati</taxon>
        <taxon>Bacillota</taxon>
        <taxon>Bacilli</taxon>
        <taxon>Bacillales</taxon>
        <taxon>Bacillaceae</taxon>
        <taxon>Priestia</taxon>
    </lineage>
</organism>
<dbReference type="EMBL" id="JAFBFC010000006">
    <property type="protein sequence ID" value="MBM7704362.1"/>
    <property type="molecule type" value="Genomic_DNA"/>
</dbReference>
<evidence type="ECO:0000313" key="3">
    <source>
        <dbReference type="Proteomes" id="UP000809829"/>
    </source>
</evidence>
<accession>A0ABS2QZD1</accession>
<feature type="coiled-coil region" evidence="1">
    <location>
        <begin position="138"/>
        <end position="259"/>
    </location>
</feature>
<evidence type="ECO:0000256" key="1">
    <source>
        <dbReference type="SAM" id="Coils"/>
    </source>
</evidence>
<sequence>MSWMNKEQWKKVFGSIRDEQLVDLCKVWDVKVKGFRTLTKQNVKQAKKRLMTELVDFRTLRPIIEFYQLAAVGGEHDGGKGKVLDIQVRDATIPELIQAYEDGEELHFLLGGLFSSEDVNHHALADEFLEALLTQKNVQSIEQLLMDVVEEKDVVEREESSAQGTKQIEKKIEKAEAKNQKLQQQISEWEQQYSKLKQEFKEEKQQWIKERAQLQQEIGNEKKACERVQEANETSEDEKQKLKDEIVELKAKIAHLHTQILHSTKQAAVTIAHEEKTEATQEFTILLIGDPKNKMIHESTNPVFHVVDPRNQEALEEMEVRAFNEIWMLDYLVPFQLRKKWMTHDKDEMKHFKNFNEVKTYVAKGRK</sequence>
<evidence type="ECO:0000313" key="2">
    <source>
        <dbReference type="EMBL" id="MBM7704362.1"/>
    </source>
</evidence>
<dbReference type="GO" id="GO:0051301">
    <property type="term" value="P:cell division"/>
    <property type="evidence" value="ECO:0007669"/>
    <property type="project" value="UniProtKB-KW"/>
</dbReference>
<keyword evidence="2" id="KW-0132">Cell division</keyword>
<keyword evidence="3" id="KW-1185">Reference proteome</keyword>
<keyword evidence="2" id="KW-0131">Cell cycle</keyword>